<dbReference type="Proteomes" id="UP000018001">
    <property type="component" value="Unassembled WGS sequence"/>
</dbReference>
<accession>V5FIT9</accession>
<dbReference type="EMBL" id="BAUL01000002">
    <property type="protein sequence ID" value="GAD91648.1"/>
    <property type="molecule type" value="Genomic_DNA"/>
</dbReference>
<dbReference type="eggNOG" id="ENOG502S60W">
    <property type="taxonomic scope" value="Eukaryota"/>
</dbReference>
<evidence type="ECO:0000313" key="2">
    <source>
        <dbReference type="EMBL" id="GAD91648.1"/>
    </source>
</evidence>
<dbReference type="PANTHER" id="PTHR12521:SF0">
    <property type="entry name" value="ADP-RIBOSE GLYCOHYDROLASE OARD1"/>
    <property type="match status" value="1"/>
</dbReference>
<dbReference type="InterPro" id="IPR043472">
    <property type="entry name" value="Macro_dom-like"/>
</dbReference>
<proteinExistence type="predicted"/>
<sequence length="207" mass="22968">MLTEIEGDLFDAPDGAVLIHSCNCMGNWGKGIARGFKEKYPAAFEIYRVHCKNHLTKREYATLSDRTVQLPEGTALVIPPQEKDYLPRQSRGRKRGQNAASVQTGSKKKHWIVCLFTSLRPGHNLSAPEIILENTRTALEDMERQLLTLRDSATGAGDANGSGDPTTIPGELWSCRFNSGLFGIDWRLSKQVLEDTDLDVTVVKPLT</sequence>
<dbReference type="Gene3D" id="3.40.220.10">
    <property type="entry name" value="Leucine Aminopeptidase, subunit E, domain 1"/>
    <property type="match status" value="1"/>
</dbReference>
<dbReference type="GO" id="GO:0140291">
    <property type="term" value="P:peptidyl-glutamate ADP-deribosylation"/>
    <property type="evidence" value="ECO:0007669"/>
    <property type="project" value="TreeGrafter"/>
</dbReference>
<dbReference type="InterPro" id="IPR050892">
    <property type="entry name" value="ADP-ribose_metab_enzymes"/>
</dbReference>
<dbReference type="HOGENOM" id="CLU_054419_1_0_1"/>
<keyword evidence="3" id="KW-1185">Reference proteome</keyword>
<dbReference type="AlphaFoldDB" id="V5FIT9"/>
<evidence type="ECO:0000313" key="3">
    <source>
        <dbReference type="Proteomes" id="UP000018001"/>
    </source>
</evidence>
<protein>
    <submittedName>
        <fullName evidence="2">Phosphatase, putative</fullName>
    </submittedName>
</protein>
<name>V5FIT9_BYSSN</name>
<dbReference type="SUPFAM" id="SSF52949">
    <property type="entry name" value="Macro domain-like"/>
    <property type="match status" value="1"/>
</dbReference>
<dbReference type="OrthoDB" id="2155246at2759"/>
<organism evidence="2 3">
    <name type="scientific">Byssochlamys spectabilis (strain No. 5 / NBRC 109023)</name>
    <name type="common">Paecilomyces variotii</name>
    <dbReference type="NCBI Taxonomy" id="1356009"/>
    <lineage>
        <taxon>Eukaryota</taxon>
        <taxon>Fungi</taxon>
        <taxon>Dikarya</taxon>
        <taxon>Ascomycota</taxon>
        <taxon>Pezizomycotina</taxon>
        <taxon>Eurotiomycetes</taxon>
        <taxon>Eurotiomycetidae</taxon>
        <taxon>Eurotiales</taxon>
        <taxon>Thermoascaceae</taxon>
        <taxon>Paecilomyces</taxon>
    </lineage>
</organism>
<dbReference type="PANTHER" id="PTHR12521">
    <property type="entry name" value="PROTEIN C6ORF130"/>
    <property type="match status" value="1"/>
</dbReference>
<reference evidence="3" key="1">
    <citation type="journal article" date="2014" name="Genome Announc.">
        <title>Draft genome sequence of the formaldehyde-resistant fungus Byssochlamys spectabilis No. 5 (anamorph Paecilomyces variotii No. 5) (NBRC109023).</title>
        <authorList>
            <person name="Oka T."/>
            <person name="Ekino K."/>
            <person name="Fukuda K."/>
            <person name="Nomura Y."/>
        </authorList>
    </citation>
    <scope>NUCLEOTIDE SEQUENCE [LARGE SCALE GENOMIC DNA]</scope>
    <source>
        <strain evidence="3">No. 5 / NBRC 109023</strain>
    </source>
</reference>
<comment type="caution">
    <text evidence="2">The sequence shown here is derived from an EMBL/GenBank/DDBJ whole genome shotgun (WGS) entry which is preliminary data.</text>
</comment>
<evidence type="ECO:0000256" key="1">
    <source>
        <dbReference type="SAM" id="MobiDB-lite"/>
    </source>
</evidence>
<feature type="region of interest" description="Disordered" evidence="1">
    <location>
        <begin position="81"/>
        <end position="104"/>
    </location>
</feature>
<dbReference type="FunCoup" id="V5FIT9">
    <property type="interactions" value="12"/>
</dbReference>
<dbReference type="InParanoid" id="V5FIT9"/>
<gene>
    <name evidence="2" type="ORF">PVAR5_0221</name>
</gene>